<dbReference type="eggNOG" id="ENOG5033C3K">
    <property type="taxonomic scope" value="Bacteria"/>
</dbReference>
<dbReference type="HOGENOM" id="CLU_1060625_0_0_7"/>
<reference evidence="3" key="1">
    <citation type="submission" date="2012-06" db="EMBL/GenBank/DDBJ databases">
        <title>Complete sequence of chromosome of Desulfomonile tiedjei DSM 6799.</title>
        <authorList>
            <person name="Lucas S."/>
            <person name="Copeland A."/>
            <person name="Lapidus A."/>
            <person name="Glavina del Rio T."/>
            <person name="Dalin E."/>
            <person name="Tice H."/>
            <person name="Bruce D."/>
            <person name="Goodwin L."/>
            <person name="Pitluck S."/>
            <person name="Peters L."/>
            <person name="Ovchinnikova G."/>
            <person name="Zeytun A."/>
            <person name="Lu M."/>
            <person name="Kyrpides N."/>
            <person name="Mavromatis K."/>
            <person name="Ivanova N."/>
            <person name="Brettin T."/>
            <person name="Detter J.C."/>
            <person name="Han C."/>
            <person name="Larimer F."/>
            <person name="Land M."/>
            <person name="Hauser L."/>
            <person name="Markowitz V."/>
            <person name="Cheng J.-F."/>
            <person name="Hugenholtz P."/>
            <person name="Woyke T."/>
            <person name="Wu D."/>
            <person name="Spring S."/>
            <person name="Schroeder M."/>
            <person name="Brambilla E."/>
            <person name="Klenk H.-P."/>
            <person name="Eisen J.A."/>
        </authorList>
    </citation>
    <scope>NUCLEOTIDE SEQUENCE [LARGE SCALE GENOMIC DNA]</scope>
    <source>
        <strain evidence="3">ATCC 49306 / DSM 6799 / DCB-1</strain>
    </source>
</reference>
<keyword evidence="1" id="KW-0472">Membrane</keyword>
<feature type="transmembrane region" description="Helical" evidence="1">
    <location>
        <begin position="192"/>
        <end position="213"/>
    </location>
</feature>
<evidence type="ECO:0000313" key="2">
    <source>
        <dbReference type="EMBL" id="AFM26670.1"/>
    </source>
</evidence>
<dbReference type="EMBL" id="CP003360">
    <property type="protein sequence ID" value="AFM26670.1"/>
    <property type="molecule type" value="Genomic_DNA"/>
</dbReference>
<evidence type="ECO:0000313" key="3">
    <source>
        <dbReference type="Proteomes" id="UP000006055"/>
    </source>
</evidence>
<dbReference type="RefSeq" id="WP_014811796.1">
    <property type="nucleotide sequence ID" value="NC_018025.1"/>
</dbReference>
<name>I4CAS9_DESTA</name>
<keyword evidence="1" id="KW-1133">Transmembrane helix</keyword>
<feature type="transmembrane region" description="Helical" evidence="1">
    <location>
        <begin position="225"/>
        <end position="243"/>
    </location>
</feature>
<dbReference type="Proteomes" id="UP000006055">
    <property type="component" value="Chromosome"/>
</dbReference>
<proteinExistence type="predicted"/>
<gene>
    <name evidence="2" type="ordered locus">Desti_4030</name>
</gene>
<sequence>MYWWNMSKLEEDLREGRVNEREQFKCYLATFVAWNLAVCSGYTFSVEDLASTALNVTVIIIGTTLCYRANKKGDNADFIPRMICLGWPAGIRIAVFLASIALFLSGLSGLPAAAYGFEAYVFAMLHKLRELWSIFWGIFFLLPYYFQIHHSFIRIAQAKASDNAVEASKPILQQNGTAVGQRLKSDLIESELLKYALGILGGISITVLIVIVPIYVSDHAISKRFRILCSAWPLLISWLLVWLMRWEKTRNQSGGSPKRSPQ</sequence>
<dbReference type="OrthoDB" id="2857684at2"/>
<dbReference type="KEGG" id="dti:Desti_4030"/>
<feature type="transmembrane region" description="Helical" evidence="1">
    <location>
        <begin position="89"/>
        <end position="110"/>
    </location>
</feature>
<feature type="transmembrane region" description="Helical" evidence="1">
    <location>
        <begin position="130"/>
        <end position="146"/>
    </location>
</feature>
<feature type="transmembrane region" description="Helical" evidence="1">
    <location>
        <begin position="24"/>
        <end position="44"/>
    </location>
</feature>
<keyword evidence="1" id="KW-0812">Transmembrane</keyword>
<accession>I4CAS9</accession>
<keyword evidence="3" id="KW-1185">Reference proteome</keyword>
<organism evidence="2 3">
    <name type="scientific">Desulfomonile tiedjei (strain ATCC 49306 / DSM 6799 / DCB-1)</name>
    <dbReference type="NCBI Taxonomy" id="706587"/>
    <lineage>
        <taxon>Bacteria</taxon>
        <taxon>Pseudomonadati</taxon>
        <taxon>Thermodesulfobacteriota</taxon>
        <taxon>Desulfomonilia</taxon>
        <taxon>Desulfomonilales</taxon>
        <taxon>Desulfomonilaceae</taxon>
        <taxon>Desulfomonile</taxon>
    </lineage>
</organism>
<evidence type="ECO:0000256" key="1">
    <source>
        <dbReference type="SAM" id="Phobius"/>
    </source>
</evidence>
<protein>
    <submittedName>
        <fullName evidence="2">Uncharacterized protein</fullName>
    </submittedName>
</protein>
<feature type="transmembrane region" description="Helical" evidence="1">
    <location>
        <begin position="50"/>
        <end position="69"/>
    </location>
</feature>
<dbReference type="AlphaFoldDB" id="I4CAS9"/>